<comment type="caution">
    <text evidence="1">The sequence shown here is derived from an EMBL/GenBank/DDBJ whole genome shotgun (WGS) entry which is preliminary data.</text>
</comment>
<dbReference type="PATRIC" id="fig|880157.4.peg.4094"/>
<organism evidence="1 2">
    <name type="scientific">Xenorhabdus khoisanae</name>
    <dbReference type="NCBI Taxonomy" id="880157"/>
    <lineage>
        <taxon>Bacteria</taxon>
        <taxon>Pseudomonadati</taxon>
        <taxon>Pseudomonadota</taxon>
        <taxon>Gammaproteobacteria</taxon>
        <taxon>Enterobacterales</taxon>
        <taxon>Morganellaceae</taxon>
        <taxon>Xenorhabdus</taxon>
    </lineage>
</organism>
<dbReference type="EMBL" id="LFCV01000173">
    <property type="protein sequence ID" value="KMJ43565.1"/>
    <property type="molecule type" value="Genomic_DNA"/>
</dbReference>
<sequence>MTYKPLHSPEIKYSSWETNDAPLFIVLGQSNSYGHGTELPPHERIIQSLSNVFTLSLPEVYDINFSTINWTGLTSFGNANIGAPAGLPRGNQDHPYNAANRFAKFWQNHINQGNALGLPDLYVILMGWGGQGMYLDNPPDNRWAPERNPQDVESLYPRAIRTLRLAVQSLHKMGKNPRILAIHWNQWEAETEILAAAKASEINFTRIITGISNAIGSCYIPWRLYYPLSVAFDPLNTSYVNEAIEDIIAADPKYRTLIDARNSPNYTGIASDYGVFLHDEMHYDGTTQTWFAQQEWELILSGYRGVKI</sequence>
<dbReference type="AlphaFoldDB" id="A0A0J5IK80"/>
<dbReference type="GO" id="GO:0016788">
    <property type="term" value="F:hydrolase activity, acting on ester bonds"/>
    <property type="evidence" value="ECO:0007669"/>
    <property type="project" value="UniProtKB-ARBA"/>
</dbReference>
<dbReference type="OrthoDB" id="9061993at2"/>
<evidence type="ECO:0000313" key="2">
    <source>
        <dbReference type="Proteomes" id="UP000036277"/>
    </source>
</evidence>
<name>A0A0J5IK80_9GAMM</name>
<evidence type="ECO:0000313" key="1">
    <source>
        <dbReference type="EMBL" id="KMJ43565.1"/>
    </source>
</evidence>
<dbReference type="InterPro" id="IPR036514">
    <property type="entry name" value="SGNH_hydro_sf"/>
</dbReference>
<gene>
    <name evidence="1" type="ORF">AB204_19035</name>
</gene>
<dbReference type="SUPFAM" id="SSF52266">
    <property type="entry name" value="SGNH hydrolase"/>
    <property type="match status" value="1"/>
</dbReference>
<reference evidence="1 2" key="1">
    <citation type="submission" date="2015-06" db="EMBL/GenBank/DDBJ databases">
        <title>Draft Whole-Genome Sequence of the Entomopathogenic Bacterium Xenorhabdus khoisanae.</title>
        <authorList>
            <person name="Naidoo S."/>
            <person name="Featherston J."/>
            <person name="Gray V.M."/>
        </authorList>
    </citation>
    <scope>NUCLEOTIDE SEQUENCE [LARGE SCALE GENOMIC DNA]</scope>
    <source>
        <strain evidence="1 2">MCB</strain>
    </source>
</reference>
<accession>A0A0J5IK80</accession>
<dbReference type="Proteomes" id="UP000036277">
    <property type="component" value="Unassembled WGS sequence"/>
</dbReference>
<dbReference type="Gene3D" id="3.40.50.1110">
    <property type="entry name" value="SGNH hydrolase"/>
    <property type="match status" value="1"/>
</dbReference>
<evidence type="ECO:0008006" key="3">
    <source>
        <dbReference type="Google" id="ProtNLM"/>
    </source>
</evidence>
<protein>
    <recommendedName>
        <fullName evidence="3">Sialate O-acetylesterase domain-containing protein</fullName>
    </recommendedName>
</protein>
<keyword evidence="2" id="KW-1185">Reference proteome</keyword>
<dbReference type="RefSeq" id="WP_047964952.1">
    <property type="nucleotide sequence ID" value="NZ_CAWMBG010000173.1"/>
</dbReference>
<proteinExistence type="predicted"/>